<reference evidence="8 9" key="1">
    <citation type="submission" date="2016-08" db="EMBL/GenBank/DDBJ databases">
        <title>Genomes of anaerobic fungi encode conserved fungal cellulosomes for biomass hydrolysis.</title>
        <authorList>
            <consortium name="DOE Joint Genome Institute"/>
            <person name="Haitjema C.H."/>
            <person name="Gilmore S.P."/>
            <person name="Henske J.K."/>
            <person name="Solomon K.V."/>
            <person name="De Groot R."/>
            <person name="Kuo A."/>
            <person name="Mondo S.J."/>
            <person name="Salamov A.A."/>
            <person name="Labutti K."/>
            <person name="Zhao Z."/>
            <person name="Chiniquy J."/>
            <person name="Barry K."/>
            <person name="Brewer H.M."/>
            <person name="Purvine S.O."/>
            <person name="Wright A.T."/>
            <person name="Boxma B."/>
            <person name="Van Alen T."/>
            <person name="Hackstein J.H."/>
            <person name="Baker S.E."/>
            <person name="Grigoriev I.V."/>
            <person name="O'Malley M.A."/>
        </authorList>
    </citation>
    <scope>NUCLEOTIDE SEQUENCE [LARGE SCALE GENOMIC DNA]</scope>
    <source>
        <strain evidence="9">finn</strain>
    </source>
</reference>
<sequence length="908" mass="104965">MEGNENQVNNNLVNTNDIVNNEKQILNRKDNNNDVDGKLQKNKSDNNSNSEDKLGKTILNENLIAEKKVIILKMDEEGNLKKENNDNEDTPKAIEDIPQDEVNFKNTLRKSRERITIIDKPIYINDDTSDIDIKNEKSNRKDYHKNIDKDKLNSNASTYDPLMDIITPDTTEDISHYNTSEKTNNDFNENEPHDDIKRRGTYAVSPDQTVEDSSEPYLIRSNSLPNLLPSQIYTSFSSEQSSNANTPIISSHDLLSEVKINQDSLNDSFTRISSSEASLSTIPNNEIEIIKKKYYHEKSKLSKMDSIENQKVSIIDATSVDDSATSPRMSINTEKDVKKKEEEIKKEEEEEEVEIPIFYRNPLIFLKSEIFGEDAIPEKLSELKKERIQNFLAVPVELEKFLNYGILICLDSFLYTFTILPIRLVVATYSMIKGLFVKNAFKTRHKSDILKGLLMLFCCIALQYIDVSRLYHFVRGQNIVKLYLIYNLMENFDKLCSAFGHDVLDSLFAENIIKKSNKGSRFPVIVHFVVALIYLILHTVVLFYLVVSLNVAINSYNNALLSFLISNQFGEIKSAVFKRFERENLFQLTCADIVERFQILNFLVIITGRNFIELTGTGAETLSHFYTLFSKSILSPASVSSIIPKLDILHTFQTSNFPELFEKIVNLIVSWFTDFLNSPTYQLLAVLLTPVVVIYGSEMFVDYLKHTFITKFNQIKPSVYDKYRDSLCKDFAGTKKYSDNQILDRSSYVSRRIGFITLPLACLTIRIMMQTLKMFGYLYIDGDSLHSFSIHNFFMEDGSLNIHYIKRFSINIFIIFTFLCFIYISALFFKLYLSLYIHKISYKRVQEMKKETENKAALESKRAESKRMVEDGPVDYHQYQRQPNDIPPQNDDKLDKIDRYMMVKSRIP</sequence>
<organism evidence="8 9">
    <name type="scientific">Piromyces finnis</name>
    <dbReference type="NCBI Taxonomy" id="1754191"/>
    <lineage>
        <taxon>Eukaryota</taxon>
        <taxon>Fungi</taxon>
        <taxon>Fungi incertae sedis</taxon>
        <taxon>Chytridiomycota</taxon>
        <taxon>Chytridiomycota incertae sedis</taxon>
        <taxon>Neocallimastigomycetes</taxon>
        <taxon>Neocallimastigales</taxon>
        <taxon>Neocallimastigaceae</taxon>
        <taxon>Piromyces</taxon>
    </lineage>
</organism>
<comment type="similarity">
    <text evidence="2">Belongs to the TAPT1 family.</text>
</comment>
<comment type="subcellular location">
    <subcellularLocation>
        <location evidence="1">Membrane</location>
        <topology evidence="1">Multi-pass membrane protein</topology>
    </subcellularLocation>
</comment>
<dbReference type="OrthoDB" id="29023at2759"/>
<dbReference type="Pfam" id="PF05346">
    <property type="entry name" value="DUF747"/>
    <property type="match status" value="1"/>
</dbReference>
<name>A0A1Y1V4M8_9FUNG</name>
<evidence type="ECO:0000256" key="2">
    <source>
        <dbReference type="ARBA" id="ARBA00008803"/>
    </source>
</evidence>
<accession>A0A1Y1V4M8</accession>
<evidence type="ECO:0000256" key="3">
    <source>
        <dbReference type="ARBA" id="ARBA00022692"/>
    </source>
</evidence>
<dbReference type="EMBL" id="MCFH01000038">
    <property type="protein sequence ID" value="ORX45808.1"/>
    <property type="molecule type" value="Genomic_DNA"/>
</dbReference>
<evidence type="ECO:0000256" key="5">
    <source>
        <dbReference type="ARBA" id="ARBA00023136"/>
    </source>
</evidence>
<dbReference type="AlphaFoldDB" id="A0A1Y1V4M8"/>
<evidence type="ECO:0000313" key="8">
    <source>
        <dbReference type="EMBL" id="ORX45808.1"/>
    </source>
</evidence>
<feature type="transmembrane region" description="Helical" evidence="7">
    <location>
        <begin position="755"/>
        <end position="780"/>
    </location>
</feature>
<gene>
    <name evidence="8" type="ORF">BCR36DRAFT_332826</name>
</gene>
<evidence type="ECO:0000256" key="1">
    <source>
        <dbReference type="ARBA" id="ARBA00004141"/>
    </source>
</evidence>
<dbReference type="GO" id="GO:0005789">
    <property type="term" value="C:endoplasmic reticulum membrane"/>
    <property type="evidence" value="ECO:0007669"/>
    <property type="project" value="TreeGrafter"/>
</dbReference>
<evidence type="ECO:0000313" key="9">
    <source>
        <dbReference type="Proteomes" id="UP000193719"/>
    </source>
</evidence>
<keyword evidence="5 7" id="KW-0472">Membrane</keyword>
<keyword evidence="3 7" id="KW-0812">Transmembrane</keyword>
<evidence type="ECO:0000256" key="4">
    <source>
        <dbReference type="ARBA" id="ARBA00022989"/>
    </source>
</evidence>
<reference evidence="8 9" key="2">
    <citation type="submission" date="2016-08" db="EMBL/GenBank/DDBJ databases">
        <title>Pervasive Adenine N6-methylation of Active Genes in Fungi.</title>
        <authorList>
            <consortium name="DOE Joint Genome Institute"/>
            <person name="Mondo S.J."/>
            <person name="Dannebaum R.O."/>
            <person name="Kuo R.C."/>
            <person name="Labutti K."/>
            <person name="Haridas S."/>
            <person name="Kuo A."/>
            <person name="Salamov A."/>
            <person name="Ahrendt S.R."/>
            <person name="Lipzen A."/>
            <person name="Sullivan W."/>
            <person name="Andreopoulos W.B."/>
            <person name="Clum A."/>
            <person name="Lindquist E."/>
            <person name="Daum C."/>
            <person name="Ramamoorthy G.K."/>
            <person name="Gryganskyi A."/>
            <person name="Culley D."/>
            <person name="Magnuson J.K."/>
            <person name="James T.Y."/>
            <person name="O'Malley M.A."/>
            <person name="Stajich J.E."/>
            <person name="Spatafora J.W."/>
            <person name="Visel A."/>
            <person name="Grigoriev I.V."/>
        </authorList>
    </citation>
    <scope>NUCLEOTIDE SEQUENCE [LARGE SCALE GENOMIC DNA]</scope>
    <source>
        <strain evidence="9">finn</strain>
    </source>
</reference>
<feature type="transmembrane region" description="Helical" evidence="7">
    <location>
        <begin position="524"/>
        <end position="547"/>
    </location>
</feature>
<feature type="region of interest" description="Disordered" evidence="6">
    <location>
        <begin position="25"/>
        <end position="53"/>
    </location>
</feature>
<keyword evidence="4 7" id="KW-1133">Transmembrane helix</keyword>
<evidence type="ECO:0000256" key="7">
    <source>
        <dbReference type="SAM" id="Phobius"/>
    </source>
</evidence>
<comment type="caution">
    <text evidence="8">The sequence shown here is derived from an EMBL/GenBank/DDBJ whole genome shotgun (WGS) entry which is preliminary data.</text>
</comment>
<dbReference type="PANTHER" id="PTHR13317:SF4">
    <property type="entry name" value="TRANSMEMBRANE ANTERIOR POSTERIOR TRANSFORMATION PROTEIN 1 HOMOLOG"/>
    <property type="match status" value="1"/>
</dbReference>
<dbReference type="PANTHER" id="PTHR13317">
    <property type="entry name" value="TRANSMEMBRANE ANTERIOR POSTERIOR TRANSFORMATION PROTEIN 1 HOMOLOG"/>
    <property type="match status" value="1"/>
</dbReference>
<evidence type="ECO:0000256" key="6">
    <source>
        <dbReference type="SAM" id="MobiDB-lite"/>
    </source>
</evidence>
<proteinExistence type="inferred from homology"/>
<feature type="compositionally biased region" description="Polar residues" evidence="6">
    <location>
        <begin position="176"/>
        <end position="187"/>
    </location>
</feature>
<feature type="region of interest" description="Disordered" evidence="6">
    <location>
        <begin position="175"/>
        <end position="216"/>
    </location>
</feature>
<dbReference type="InterPro" id="IPR008010">
    <property type="entry name" value="Tatp1"/>
</dbReference>
<keyword evidence="9" id="KW-1185">Reference proteome</keyword>
<protein>
    <submittedName>
        <fullName evidence="8">DUF747-domain-containing protein</fullName>
    </submittedName>
</protein>
<feature type="transmembrane region" description="Helical" evidence="7">
    <location>
        <begin position="413"/>
        <end position="436"/>
    </location>
</feature>
<dbReference type="STRING" id="1754191.A0A1Y1V4M8"/>
<feature type="transmembrane region" description="Helical" evidence="7">
    <location>
        <begin position="808"/>
        <end position="833"/>
    </location>
</feature>
<dbReference type="Proteomes" id="UP000193719">
    <property type="component" value="Unassembled WGS sequence"/>
</dbReference>